<feature type="non-terminal residue" evidence="6">
    <location>
        <position position="1"/>
    </location>
</feature>
<dbReference type="OrthoDB" id="126772at2759"/>
<dbReference type="InterPro" id="IPR036058">
    <property type="entry name" value="Kazal_dom_sf"/>
</dbReference>
<evidence type="ECO:0000256" key="2">
    <source>
        <dbReference type="ARBA" id="ARBA00022900"/>
    </source>
</evidence>
<reference evidence="6 7" key="1">
    <citation type="submission" date="2015-01" db="EMBL/GenBank/DDBJ databases">
        <title>Evolution of Trichinella species and genotypes.</title>
        <authorList>
            <person name="Korhonen P.K."/>
            <person name="Edoardo P."/>
            <person name="Giuseppe L.R."/>
            <person name="Gasser R.B."/>
        </authorList>
    </citation>
    <scope>NUCLEOTIDE SEQUENCE [LARGE SCALE GENOMIC DNA]</scope>
    <source>
        <strain evidence="6">ISS120</strain>
    </source>
</reference>
<name>A0A0V1CM73_TRIBR</name>
<evidence type="ECO:0000256" key="3">
    <source>
        <dbReference type="ARBA" id="ARBA00023157"/>
    </source>
</evidence>
<evidence type="ECO:0000313" key="6">
    <source>
        <dbReference type="EMBL" id="KRY50326.1"/>
    </source>
</evidence>
<dbReference type="GO" id="GO:0030154">
    <property type="term" value="P:cell differentiation"/>
    <property type="evidence" value="ECO:0007669"/>
    <property type="project" value="TreeGrafter"/>
</dbReference>
<keyword evidence="4" id="KW-0812">Transmembrane</keyword>
<gene>
    <name evidence="6" type="ORF">T03_17586</name>
</gene>
<keyword evidence="4" id="KW-0472">Membrane</keyword>
<dbReference type="Pfam" id="PF07648">
    <property type="entry name" value="Kazal_2"/>
    <property type="match status" value="3"/>
</dbReference>
<feature type="domain" description="Kazal-like" evidence="5">
    <location>
        <begin position="154"/>
        <end position="203"/>
    </location>
</feature>
<dbReference type="EMBL" id="JYDI01000152">
    <property type="protein sequence ID" value="KRY50326.1"/>
    <property type="molecule type" value="Genomic_DNA"/>
</dbReference>
<dbReference type="CDD" id="cd00104">
    <property type="entry name" value="KAZAL_FS"/>
    <property type="match status" value="1"/>
</dbReference>
<proteinExistence type="predicted"/>
<dbReference type="PANTHER" id="PTHR10913:SF45">
    <property type="entry name" value="FOLLISTATIN, ISOFORM A-RELATED"/>
    <property type="match status" value="1"/>
</dbReference>
<keyword evidence="6" id="KW-0645">Protease</keyword>
<protein>
    <submittedName>
        <fullName evidence="6">Four-domain proteases inhibitor</fullName>
    </submittedName>
</protein>
<feature type="domain" description="Kazal-like" evidence="5">
    <location>
        <begin position="51"/>
        <end position="105"/>
    </location>
</feature>
<dbReference type="Gene3D" id="3.30.60.30">
    <property type="match status" value="2"/>
</dbReference>
<dbReference type="PANTHER" id="PTHR10913">
    <property type="entry name" value="FOLLISTATIN-RELATED"/>
    <property type="match status" value="1"/>
</dbReference>
<feature type="transmembrane region" description="Helical" evidence="4">
    <location>
        <begin position="12"/>
        <end position="35"/>
    </location>
</feature>
<evidence type="ECO:0000256" key="1">
    <source>
        <dbReference type="ARBA" id="ARBA00022690"/>
    </source>
</evidence>
<dbReference type="GO" id="GO:0008233">
    <property type="term" value="F:peptidase activity"/>
    <property type="evidence" value="ECO:0007669"/>
    <property type="project" value="UniProtKB-KW"/>
</dbReference>
<dbReference type="GO" id="GO:0006508">
    <property type="term" value="P:proteolysis"/>
    <property type="evidence" value="ECO:0007669"/>
    <property type="project" value="UniProtKB-KW"/>
</dbReference>
<dbReference type="InterPro" id="IPR002350">
    <property type="entry name" value="Kazal_dom"/>
</dbReference>
<sequence length="302" mass="34861">LKLTVEECKMREIVFFNTLMLSVIFSAVAVGLVGWDPKSGRFSNAQLSMDFPLADETDERCLCSKHLQPVCGKHRGQSYVYRNLCTLACNQKHLDGLLYSYDGFCCQERPCAANALPVCDLRGRIYRNQCHFENEQCVVWKKHRQIIKKANVCPCSKPCPYYEQPVCDSYGKTHKNRCLFKREQCYLKLAYGIEVTFKQDGPCCVTRCHGRSSQQQDITICDSKGRTHRNLCDFDKMWCQERRLGISTARIMHKGSCRNVTSAKEIRTPFIAPFPDAFWPALSADSSFWSKLINHQQLYPYW</sequence>
<organism evidence="6 7">
    <name type="scientific">Trichinella britovi</name>
    <name type="common">Parasitic roundworm</name>
    <dbReference type="NCBI Taxonomy" id="45882"/>
    <lineage>
        <taxon>Eukaryota</taxon>
        <taxon>Metazoa</taxon>
        <taxon>Ecdysozoa</taxon>
        <taxon>Nematoda</taxon>
        <taxon>Enoplea</taxon>
        <taxon>Dorylaimia</taxon>
        <taxon>Trichinellida</taxon>
        <taxon>Trichinellidae</taxon>
        <taxon>Trichinella</taxon>
    </lineage>
</organism>
<keyword evidence="2" id="KW-0722">Serine protease inhibitor</keyword>
<evidence type="ECO:0000259" key="5">
    <source>
        <dbReference type="PROSITE" id="PS51465"/>
    </source>
</evidence>
<keyword evidence="3" id="KW-1015">Disulfide bond</keyword>
<dbReference type="Pfam" id="PF00050">
    <property type="entry name" value="Kazal_1"/>
    <property type="match status" value="1"/>
</dbReference>
<dbReference type="InterPro" id="IPR050653">
    <property type="entry name" value="Prot_Inhib_GrowthFact_Antg"/>
</dbReference>
<dbReference type="STRING" id="45882.A0A0V1CM73"/>
<dbReference type="PROSITE" id="PS51465">
    <property type="entry name" value="KAZAL_2"/>
    <property type="match status" value="2"/>
</dbReference>
<dbReference type="AlphaFoldDB" id="A0A0V1CM73"/>
<dbReference type="GO" id="GO:0005576">
    <property type="term" value="C:extracellular region"/>
    <property type="evidence" value="ECO:0007669"/>
    <property type="project" value="TreeGrafter"/>
</dbReference>
<keyword evidence="1" id="KW-0646">Protease inhibitor</keyword>
<dbReference type="Proteomes" id="UP000054653">
    <property type="component" value="Unassembled WGS sequence"/>
</dbReference>
<dbReference type="SUPFAM" id="SSF100895">
    <property type="entry name" value="Kazal-type serine protease inhibitors"/>
    <property type="match status" value="3"/>
</dbReference>
<dbReference type="OMA" id="KNHISMD"/>
<keyword evidence="4" id="KW-1133">Transmembrane helix</keyword>
<dbReference type="SMART" id="SM00280">
    <property type="entry name" value="KAZAL"/>
    <property type="match status" value="3"/>
</dbReference>
<evidence type="ECO:0000256" key="4">
    <source>
        <dbReference type="SAM" id="Phobius"/>
    </source>
</evidence>
<comment type="caution">
    <text evidence="6">The sequence shown here is derived from an EMBL/GenBank/DDBJ whole genome shotgun (WGS) entry which is preliminary data.</text>
</comment>
<keyword evidence="7" id="KW-1185">Reference proteome</keyword>
<evidence type="ECO:0000313" key="7">
    <source>
        <dbReference type="Proteomes" id="UP000054653"/>
    </source>
</evidence>
<accession>A0A0V1CM73</accession>
<keyword evidence="6" id="KW-0378">Hydrolase</keyword>